<keyword evidence="3 5" id="KW-0732">Signal</keyword>
<comment type="function">
    <text evidence="1 5">Assembles around the rod to form the L-ring and probably protects the motor/basal body from shearing forces during rotation.</text>
</comment>
<dbReference type="HOGENOM" id="CLU_045235_1_0_0"/>
<dbReference type="GO" id="GO:0030288">
    <property type="term" value="C:outer membrane-bounded periplasmic space"/>
    <property type="evidence" value="ECO:0007669"/>
    <property type="project" value="InterPro"/>
</dbReference>
<evidence type="ECO:0000256" key="1">
    <source>
        <dbReference type="ARBA" id="ARBA00002591"/>
    </source>
</evidence>
<dbReference type="HAMAP" id="MF_00416">
    <property type="entry name" value="FlgI"/>
    <property type="match status" value="1"/>
</dbReference>
<reference evidence="7" key="1">
    <citation type="submission" date="2014-02" db="EMBL/GenBank/DDBJ databases">
        <title>Complete genome sequence and comparative genomic analysis of the nitrogen-fixing bacterium Leptospirillum ferriphilum YSK.</title>
        <authorList>
            <person name="Guo X."/>
            <person name="Yin H."/>
            <person name="Liang Y."/>
            <person name="Hu Q."/>
            <person name="Ma L."/>
            <person name="Xiao Y."/>
            <person name="Zhang X."/>
            <person name="Qiu G."/>
            <person name="Liu X."/>
        </authorList>
    </citation>
    <scope>NUCLEOTIDE SEQUENCE [LARGE SCALE GENOMIC DNA]</scope>
    <source>
        <strain evidence="7">YSK</strain>
    </source>
</reference>
<evidence type="ECO:0000256" key="5">
    <source>
        <dbReference type="HAMAP-Rule" id="MF_00416"/>
    </source>
</evidence>
<gene>
    <name evidence="5" type="primary">flgI</name>
    <name evidence="6" type="ORF">Y981_11985</name>
</gene>
<dbReference type="InterPro" id="IPR001782">
    <property type="entry name" value="Flag_FlgI"/>
</dbReference>
<dbReference type="Proteomes" id="UP000027059">
    <property type="component" value="Chromosome"/>
</dbReference>
<keyword evidence="6" id="KW-0282">Flagellum</keyword>
<dbReference type="PANTHER" id="PTHR30381:SF0">
    <property type="entry name" value="FLAGELLAR P-RING PROTEIN"/>
    <property type="match status" value="1"/>
</dbReference>
<organism evidence="6 7">
    <name type="scientific">Leptospirillum ferriphilum YSK</name>
    <dbReference type="NCBI Taxonomy" id="1441628"/>
    <lineage>
        <taxon>Bacteria</taxon>
        <taxon>Pseudomonadati</taxon>
        <taxon>Nitrospirota</taxon>
        <taxon>Nitrospiria</taxon>
        <taxon>Nitrospirales</taxon>
        <taxon>Nitrospiraceae</taxon>
        <taxon>Leptospirillum</taxon>
    </lineage>
</organism>
<dbReference type="GO" id="GO:0005198">
    <property type="term" value="F:structural molecule activity"/>
    <property type="evidence" value="ECO:0007669"/>
    <property type="project" value="InterPro"/>
</dbReference>
<feature type="chain" id="PRO_5008980238" description="Flagellar P-ring protein" evidence="5">
    <location>
        <begin position="22"/>
        <end position="354"/>
    </location>
</feature>
<proteinExistence type="inferred from homology"/>
<evidence type="ECO:0000313" key="6">
    <source>
        <dbReference type="EMBL" id="AIA31190.1"/>
    </source>
</evidence>
<dbReference type="GO" id="GO:0009428">
    <property type="term" value="C:bacterial-type flagellum basal body, distal rod, P ring"/>
    <property type="evidence" value="ECO:0007669"/>
    <property type="project" value="InterPro"/>
</dbReference>
<comment type="similarity">
    <text evidence="5">Belongs to the FlgI family.</text>
</comment>
<evidence type="ECO:0000313" key="7">
    <source>
        <dbReference type="Proteomes" id="UP000027059"/>
    </source>
</evidence>
<evidence type="ECO:0000256" key="3">
    <source>
        <dbReference type="ARBA" id="ARBA00022729"/>
    </source>
</evidence>
<comment type="subunit">
    <text evidence="5">The basal body constitutes a major portion of the flagellar organelle and consists of four rings (L,P,S, and M) mounted on a central rod.</text>
</comment>
<dbReference type="AlphaFoldDB" id="A0A059XVQ7"/>
<dbReference type="PANTHER" id="PTHR30381">
    <property type="entry name" value="FLAGELLAR P-RING PERIPLASMIC PROTEIN FLGI"/>
    <property type="match status" value="1"/>
</dbReference>
<keyword evidence="4 5" id="KW-0975">Bacterial flagellum</keyword>
<dbReference type="EMBL" id="CP007243">
    <property type="protein sequence ID" value="AIA31190.1"/>
    <property type="molecule type" value="Genomic_DNA"/>
</dbReference>
<dbReference type="OrthoDB" id="9786431at2"/>
<dbReference type="RefSeq" id="WP_014962000.1">
    <property type="nucleotide sequence ID" value="NZ_CP007243.1"/>
</dbReference>
<dbReference type="PRINTS" id="PR01010">
    <property type="entry name" value="FLGPRINGFLGI"/>
</dbReference>
<keyword evidence="6" id="KW-0966">Cell projection</keyword>
<feature type="signal peptide" evidence="5">
    <location>
        <begin position="1"/>
        <end position="21"/>
    </location>
</feature>
<dbReference type="GO" id="GO:0071973">
    <property type="term" value="P:bacterial-type flagellum-dependent cell motility"/>
    <property type="evidence" value="ECO:0007669"/>
    <property type="project" value="InterPro"/>
</dbReference>
<evidence type="ECO:0000256" key="2">
    <source>
        <dbReference type="ARBA" id="ARBA00004117"/>
    </source>
</evidence>
<dbReference type="KEGG" id="lfp:Y981_11985"/>
<keyword evidence="7" id="KW-1185">Reference proteome</keyword>
<protein>
    <recommendedName>
        <fullName evidence="5">Flagellar P-ring protein</fullName>
    </recommendedName>
    <alternativeName>
        <fullName evidence="5">Basal body P-ring protein</fullName>
    </alternativeName>
</protein>
<evidence type="ECO:0000256" key="4">
    <source>
        <dbReference type="ARBA" id="ARBA00023143"/>
    </source>
</evidence>
<keyword evidence="6" id="KW-0969">Cilium</keyword>
<reference evidence="6 7" key="2">
    <citation type="journal article" date="2015" name="Biomed. Res. Int.">
        <title>Effects of Arsenite Resistance on the Growth and Functional Gene Expression of Leptospirillum ferriphilum and Acidithiobacillus thiooxidans in Pure Culture and Coculture.</title>
        <authorList>
            <person name="Jiang H."/>
            <person name="Liang Y."/>
            <person name="Yin H."/>
            <person name="Xiao Y."/>
            <person name="Guo X."/>
            <person name="Xu Y."/>
            <person name="Hu Q."/>
            <person name="Liu H."/>
            <person name="Liu X."/>
        </authorList>
    </citation>
    <scope>NUCLEOTIDE SEQUENCE [LARGE SCALE GENOMIC DNA]</scope>
    <source>
        <strain evidence="6 7">YSK</strain>
    </source>
</reference>
<dbReference type="Pfam" id="PF02119">
    <property type="entry name" value="FlgI"/>
    <property type="match status" value="2"/>
</dbReference>
<name>A0A059XVQ7_9BACT</name>
<comment type="subcellular location">
    <subcellularLocation>
        <location evidence="2 5">Bacterial flagellum basal body</location>
    </subcellularLocation>
</comment>
<accession>A0A059XVQ7</accession>
<sequence precursor="true">MNIYAMCVLAFLVLGCFSSPADVRAERIEDIAHVEGVTDNPLVGYGLVVGLPGTGDTKMTPFTRRTLESALSRLGVHTRDLDQKIRGHNIAAVVVTGRLIPFLRVGSRMSVHVASIGDATSLEGGTLLLAALKGPDGKVYATAQGPVNTDRAERVGFPKDKKEPLGGRRTTGGVSDGGLVVRGLPIVYNGRKHLWINLNHSSFTTASRIVRAINAHFQSRLAVASDAGTITVNIPATDQDNVVGFMAGVLNLRVTPDSEPLVVVNQQTGTIVISRDVSVLPCAVSQKDLTVQVGTGAPGKPSPGEPLRLVDRSVSLRQVVRALNLLGTRTPDLIAILEALKESGALKARIRVAG</sequence>